<comment type="similarity">
    <text evidence="14 16">Belongs to the type III pantothenate kinase family.</text>
</comment>
<evidence type="ECO:0000256" key="9">
    <source>
        <dbReference type="ARBA" id="ARBA00022741"/>
    </source>
</evidence>
<evidence type="ECO:0000256" key="17">
    <source>
        <dbReference type="SAM" id="MobiDB-lite"/>
    </source>
</evidence>
<comment type="caution">
    <text evidence="18">The sequence shown here is derived from an EMBL/GenBank/DDBJ whole genome shotgun (WGS) entry which is preliminary data.</text>
</comment>
<dbReference type="GO" id="GO:0046872">
    <property type="term" value="F:metal ion binding"/>
    <property type="evidence" value="ECO:0007669"/>
    <property type="project" value="UniProtKB-KW"/>
</dbReference>
<dbReference type="SUPFAM" id="SSF53067">
    <property type="entry name" value="Actin-like ATPase domain"/>
    <property type="match status" value="2"/>
</dbReference>
<evidence type="ECO:0000256" key="11">
    <source>
        <dbReference type="ARBA" id="ARBA00022840"/>
    </source>
</evidence>
<evidence type="ECO:0000256" key="15">
    <source>
        <dbReference type="ARBA" id="ARBA00040883"/>
    </source>
</evidence>
<gene>
    <name evidence="16" type="primary">coaX</name>
    <name evidence="18" type="ORF">IAC43_03600</name>
</gene>
<evidence type="ECO:0000256" key="16">
    <source>
        <dbReference type="HAMAP-Rule" id="MF_01274"/>
    </source>
</evidence>
<comment type="caution">
    <text evidence="16">Lacks conserved residue(s) required for the propagation of feature annotation.</text>
</comment>
<keyword evidence="13 16" id="KW-0173">Coenzyme A biosynthesis</keyword>
<comment type="catalytic activity">
    <reaction evidence="1 16">
        <text>(R)-pantothenate + ATP = (R)-4'-phosphopantothenate + ADP + H(+)</text>
        <dbReference type="Rhea" id="RHEA:16373"/>
        <dbReference type="ChEBI" id="CHEBI:10986"/>
        <dbReference type="ChEBI" id="CHEBI:15378"/>
        <dbReference type="ChEBI" id="CHEBI:29032"/>
        <dbReference type="ChEBI" id="CHEBI:30616"/>
        <dbReference type="ChEBI" id="CHEBI:456216"/>
        <dbReference type="EC" id="2.7.1.33"/>
    </reaction>
</comment>
<dbReference type="Proteomes" id="UP000824160">
    <property type="component" value="Unassembled WGS sequence"/>
</dbReference>
<sequence length="278" mass="29821">MILAADVSNVYISLGCIGNRGTYFTSRFATISNKTEDEYAIDFLRTLELNGVPREKLEGCIISSVVPPMNFVLTRAMEIITGKTPLLIGPGVKNGLNIRIENPSQLGSNLVVDAVAALDRYQAPMVIFDMGTSTTASVIDREGRYIGGFISPGVRISLEAGASGTAQLPRVGLEAPETVIGRNTVHCLQSGAVYGTAGMIDGMITRIAEELGEPEEALTVIATGGALEKTITACCEHPIIFDDQLVLHGLWLIWLKNQGSHSSGRQSGKTRQNTKDNR</sequence>
<comment type="subunit">
    <text evidence="5 16">Homodimer.</text>
</comment>
<feature type="region of interest" description="Disordered" evidence="17">
    <location>
        <begin position="259"/>
        <end position="278"/>
    </location>
</feature>
<keyword evidence="11 16" id="KW-0067">ATP-binding</keyword>
<feature type="binding site" evidence="16">
    <location>
        <position position="184"/>
    </location>
    <ligand>
        <name>substrate</name>
    </ligand>
</feature>
<accession>A0A9D1H5T1</accession>
<dbReference type="Pfam" id="PF03309">
    <property type="entry name" value="Pan_kinase"/>
    <property type="match status" value="1"/>
</dbReference>
<keyword evidence="8 16" id="KW-0808">Transferase</keyword>
<evidence type="ECO:0000256" key="14">
    <source>
        <dbReference type="ARBA" id="ARBA00038036"/>
    </source>
</evidence>
<dbReference type="NCBIfam" id="TIGR00671">
    <property type="entry name" value="baf"/>
    <property type="match status" value="1"/>
</dbReference>
<comment type="pathway">
    <text evidence="4 16">Cofactor biosynthesis; coenzyme A biosynthesis; CoA from (R)-pantothenate: step 1/5.</text>
</comment>
<evidence type="ECO:0000256" key="13">
    <source>
        <dbReference type="ARBA" id="ARBA00022993"/>
    </source>
</evidence>
<feature type="binding site" evidence="16">
    <location>
        <position position="129"/>
    </location>
    <ligand>
        <name>K(+)</name>
        <dbReference type="ChEBI" id="CHEBI:29103"/>
    </ligand>
</feature>
<dbReference type="InterPro" id="IPR043129">
    <property type="entry name" value="ATPase_NBD"/>
</dbReference>
<dbReference type="GO" id="GO:0015937">
    <property type="term" value="P:coenzyme A biosynthetic process"/>
    <property type="evidence" value="ECO:0007669"/>
    <property type="project" value="UniProtKB-UniRule"/>
</dbReference>
<dbReference type="PANTHER" id="PTHR34265:SF1">
    <property type="entry name" value="TYPE III PANTOTHENATE KINASE"/>
    <property type="match status" value="1"/>
</dbReference>
<dbReference type="GO" id="GO:0005737">
    <property type="term" value="C:cytoplasm"/>
    <property type="evidence" value="ECO:0007669"/>
    <property type="project" value="UniProtKB-SubCell"/>
</dbReference>
<feature type="binding site" evidence="16">
    <location>
        <position position="132"/>
    </location>
    <ligand>
        <name>ATP</name>
        <dbReference type="ChEBI" id="CHEBI:30616"/>
    </ligand>
</feature>
<evidence type="ECO:0000256" key="1">
    <source>
        <dbReference type="ARBA" id="ARBA00001206"/>
    </source>
</evidence>
<dbReference type="InterPro" id="IPR004619">
    <property type="entry name" value="Type_III_PanK"/>
</dbReference>
<comment type="subcellular location">
    <subcellularLocation>
        <location evidence="3 16">Cytoplasm</location>
    </subcellularLocation>
</comment>
<reference evidence="18" key="1">
    <citation type="submission" date="2020-10" db="EMBL/GenBank/DDBJ databases">
        <authorList>
            <person name="Gilroy R."/>
        </authorList>
    </citation>
    <scope>NUCLEOTIDE SEQUENCE</scope>
    <source>
        <strain evidence="18">ChiBcec7-5410</strain>
    </source>
</reference>
<evidence type="ECO:0000313" key="18">
    <source>
        <dbReference type="EMBL" id="HIT94245.1"/>
    </source>
</evidence>
<feature type="binding site" evidence="16">
    <location>
        <begin position="6"/>
        <end position="13"/>
    </location>
    <ligand>
        <name>ATP</name>
        <dbReference type="ChEBI" id="CHEBI:30616"/>
    </ligand>
</feature>
<comment type="cofactor">
    <cofactor evidence="2">
        <name>K(+)</name>
        <dbReference type="ChEBI" id="CHEBI:29103"/>
    </cofactor>
</comment>
<evidence type="ECO:0000256" key="2">
    <source>
        <dbReference type="ARBA" id="ARBA00001958"/>
    </source>
</evidence>
<keyword evidence="9 16" id="KW-0547">Nucleotide-binding</keyword>
<keyword evidence="7 16" id="KW-0963">Cytoplasm</keyword>
<dbReference type="GO" id="GO:0004594">
    <property type="term" value="F:pantothenate kinase activity"/>
    <property type="evidence" value="ECO:0007669"/>
    <property type="project" value="UniProtKB-UniRule"/>
</dbReference>
<evidence type="ECO:0000256" key="8">
    <source>
        <dbReference type="ARBA" id="ARBA00022679"/>
    </source>
</evidence>
<dbReference type="CDD" id="cd24015">
    <property type="entry name" value="ASKHA_NBD_PanK-III"/>
    <property type="match status" value="1"/>
</dbReference>
<organism evidence="18 19">
    <name type="scientific">Candidatus Faecivivens stercoripullorum</name>
    <dbReference type="NCBI Taxonomy" id="2840805"/>
    <lineage>
        <taxon>Bacteria</taxon>
        <taxon>Bacillati</taxon>
        <taxon>Bacillota</taxon>
        <taxon>Clostridia</taxon>
        <taxon>Eubacteriales</taxon>
        <taxon>Oscillospiraceae</taxon>
        <taxon>Oscillospiraceae incertae sedis</taxon>
        <taxon>Candidatus Faecivivens</taxon>
    </lineage>
</organism>
<dbReference type="AlphaFoldDB" id="A0A9D1H5T1"/>
<evidence type="ECO:0000256" key="4">
    <source>
        <dbReference type="ARBA" id="ARBA00005225"/>
    </source>
</evidence>
<dbReference type="PANTHER" id="PTHR34265">
    <property type="entry name" value="TYPE III PANTOTHENATE KINASE"/>
    <property type="match status" value="1"/>
</dbReference>
<dbReference type="GO" id="GO:0005524">
    <property type="term" value="F:ATP binding"/>
    <property type="evidence" value="ECO:0007669"/>
    <property type="project" value="UniProtKB-UniRule"/>
</dbReference>
<protein>
    <recommendedName>
        <fullName evidence="15 16">Type III pantothenate kinase</fullName>
        <ecNumber evidence="6 16">2.7.1.33</ecNumber>
    </recommendedName>
    <alternativeName>
        <fullName evidence="16">PanK-III</fullName>
    </alternativeName>
    <alternativeName>
        <fullName evidence="16">Pantothenic acid kinase</fullName>
    </alternativeName>
</protein>
<comment type="cofactor">
    <cofactor evidence="16">
        <name>NH4(+)</name>
        <dbReference type="ChEBI" id="CHEBI:28938"/>
    </cofactor>
    <cofactor evidence="16">
        <name>K(+)</name>
        <dbReference type="ChEBI" id="CHEBI:29103"/>
    </cofactor>
    <text evidence="16">A monovalent cation. Ammonium or potassium.</text>
</comment>
<keyword evidence="12 16" id="KW-0630">Potassium</keyword>
<name>A0A9D1H5T1_9FIRM</name>
<evidence type="ECO:0000313" key="19">
    <source>
        <dbReference type="Proteomes" id="UP000824160"/>
    </source>
</evidence>
<evidence type="ECO:0000256" key="12">
    <source>
        <dbReference type="ARBA" id="ARBA00022958"/>
    </source>
</evidence>
<dbReference type="EC" id="2.7.1.33" evidence="6 16"/>
<keyword evidence="10 16" id="KW-0418">Kinase</keyword>
<evidence type="ECO:0000256" key="3">
    <source>
        <dbReference type="ARBA" id="ARBA00004496"/>
    </source>
</evidence>
<dbReference type="Gene3D" id="3.30.420.40">
    <property type="match status" value="2"/>
</dbReference>
<evidence type="ECO:0000256" key="5">
    <source>
        <dbReference type="ARBA" id="ARBA00011738"/>
    </source>
</evidence>
<evidence type="ECO:0000256" key="7">
    <source>
        <dbReference type="ARBA" id="ARBA00022490"/>
    </source>
</evidence>
<proteinExistence type="inferred from homology"/>
<feature type="compositionally biased region" description="Polar residues" evidence="17">
    <location>
        <begin position="259"/>
        <end position="271"/>
    </location>
</feature>
<reference evidence="18" key="2">
    <citation type="journal article" date="2021" name="PeerJ">
        <title>Extensive microbial diversity within the chicken gut microbiome revealed by metagenomics and culture.</title>
        <authorList>
            <person name="Gilroy R."/>
            <person name="Ravi A."/>
            <person name="Getino M."/>
            <person name="Pursley I."/>
            <person name="Horton D.L."/>
            <person name="Alikhan N.F."/>
            <person name="Baker D."/>
            <person name="Gharbi K."/>
            <person name="Hall N."/>
            <person name="Watson M."/>
            <person name="Adriaenssens E.M."/>
            <person name="Foster-Nyarko E."/>
            <person name="Jarju S."/>
            <person name="Secka A."/>
            <person name="Antonio M."/>
            <person name="Oren A."/>
            <person name="Chaudhuri R.R."/>
            <person name="La Ragione R."/>
            <person name="Hildebrand F."/>
            <person name="Pallen M.J."/>
        </authorList>
    </citation>
    <scope>NUCLEOTIDE SEQUENCE</scope>
    <source>
        <strain evidence="18">ChiBcec7-5410</strain>
    </source>
</reference>
<dbReference type="EMBL" id="DVLW01000096">
    <property type="protein sequence ID" value="HIT94245.1"/>
    <property type="molecule type" value="Genomic_DNA"/>
</dbReference>
<keyword evidence="16" id="KW-0479">Metal-binding</keyword>
<comment type="function">
    <text evidence="16">Catalyzes the phosphorylation of pantothenate (Pan), the first step in CoA biosynthesis.</text>
</comment>
<dbReference type="HAMAP" id="MF_01274">
    <property type="entry name" value="Pantothen_kinase_3"/>
    <property type="match status" value="1"/>
</dbReference>
<evidence type="ECO:0000256" key="6">
    <source>
        <dbReference type="ARBA" id="ARBA00012102"/>
    </source>
</evidence>
<evidence type="ECO:0000256" key="10">
    <source>
        <dbReference type="ARBA" id="ARBA00022777"/>
    </source>
</evidence>